<dbReference type="CDD" id="cd06849">
    <property type="entry name" value="lipoyl_domain"/>
    <property type="match status" value="1"/>
</dbReference>
<dbReference type="EMBL" id="DTLS01000091">
    <property type="protein sequence ID" value="HGZ60224.1"/>
    <property type="molecule type" value="Genomic_DNA"/>
</dbReference>
<dbReference type="Pfam" id="PF00364">
    <property type="entry name" value="Biotin_lipoyl"/>
    <property type="match status" value="1"/>
</dbReference>
<dbReference type="InterPro" id="IPR011053">
    <property type="entry name" value="Single_hybrid_motif"/>
</dbReference>
<sequence>MVTKVVMPKYGWTMTEGKVLKWLKKEGELVKKGEPLFEMESEKTVTQVEAEASGILRKILVQEGTVVPVGETIAILTEPGEELPSSDTLKQMVEEKPQIVEEEKIKISPAARKLAEEHGIDITKIKGTGPDGRIVKEDILRVIESEKEVVKVSSLPAKIIPLEGMRKIIAERMALSARTTARVLLTIDVDMSEVSKLRQSLLEDVEKKWGVRLTYTDILVKAVAKALEEHPIVNSILVEDKIHVMESINIGVAVALKDGLIVPVVREANKKSLIEIALQLKELIEKARQGKLSTEEATGGTFTISNLGMYGVGVQMQIINPPEVAILGVGAITDKPVVINGQISIRPMMTLSLVFDHRALDGAPAAEFLVTLKRILENPYILLI</sequence>
<dbReference type="InterPro" id="IPR004167">
    <property type="entry name" value="PSBD"/>
</dbReference>
<dbReference type="PROSITE" id="PS00189">
    <property type="entry name" value="LIPOYL"/>
    <property type="match status" value="1"/>
</dbReference>
<feature type="domain" description="Lipoyl-binding" evidence="6">
    <location>
        <begin position="2"/>
        <end position="77"/>
    </location>
</feature>
<dbReference type="PANTHER" id="PTHR43178:SF5">
    <property type="entry name" value="LIPOAMIDE ACYLTRANSFERASE COMPONENT OF BRANCHED-CHAIN ALPHA-KETO ACID DEHYDROGENASE COMPLEX, MITOCHONDRIAL"/>
    <property type="match status" value="1"/>
</dbReference>
<evidence type="ECO:0000259" key="7">
    <source>
        <dbReference type="PROSITE" id="PS51826"/>
    </source>
</evidence>
<dbReference type="PANTHER" id="PTHR43178">
    <property type="entry name" value="DIHYDROLIPOAMIDE ACETYLTRANSFERASE COMPONENT OF PYRUVATE DEHYDROGENASE COMPLEX"/>
    <property type="match status" value="1"/>
</dbReference>
<comment type="cofactor">
    <cofactor evidence="1">
        <name>(R)-lipoate</name>
        <dbReference type="ChEBI" id="CHEBI:83088"/>
    </cofactor>
</comment>
<gene>
    <name evidence="8" type="ORF">ENW83_03340</name>
</gene>
<dbReference type="AlphaFoldDB" id="A0A7J3SKX1"/>
<keyword evidence="5" id="KW-0012">Acyltransferase</keyword>
<dbReference type="InterPro" id="IPR050743">
    <property type="entry name" value="2-oxoacid_DH_E2_comp"/>
</dbReference>
<dbReference type="GO" id="GO:0031405">
    <property type="term" value="F:lipoic acid binding"/>
    <property type="evidence" value="ECO:0007669"/>
    <property type="project" value="TreeGrafter"/>
</dbReference>
<reference evidence="8" key="1">
    <citation type="journal article" date="2020" name="mSystems">
        <title>Genome- and Community-Level Interaction Insights into Carbon Utilization and Element Cycling Functions of Hydrothermarchaeota in Hydrothermal Sediment.</title>
        <authorList>
            <person name="Zhou Z."/>
            <person name="Liu Y."/>
            <person name="Xu W."/>
            <person name="Pan J."/>
            <person name="Luo Z.H."/>
            <person name="Li M."/>
        </authorList>
    </citation>
    <scope>NUCLEOTIDE SEQUENCE [LARGE SCALE GENOMIC DNA]</scope>
    <source>
        <strain evidence="8">SpSt-885</strain>
    </source>
</reference>
<protein>
    <submittedName>
        <fullName evidence="8">2-oxo acid dehydrogenase subunit E2</fullName>
    </submittedName>
</protein>
<dbReference type="InterPro" id="IPR000089">
    <property type="entry name" value="Biotin_lipoyl"/>
</dbReference>
<dbReference type="GO" id="GO:0005737">
    <property type="term" value="C:cytoplasm"/>
    <property type="evidence" value="ECO:0007669"/>
    <property type="project" value="TreeGrafter"/>
</dbReference>
<evidence type="ECO:0000256" key="5">
    <source>
        <dbReference type="ARBA" id="ARBA00023315"/>
    </source>
</evidence>
<evidence type="ECO:0000259" key="6">
    <source>
        <dbReference type="PROSITE" id="PS50968"/>
    </source>
</evidence>
<evidence type="ECO:0000256" key="2">
    <source>
        <dbReference type="ARBA" id="ARBA00007317"/>
    </source>
</evidence>
<comment type="similarity">
    <text evidence="2">Belongs to the 2-oxoacid dehydrogenase family.</text>
</comment>
<organism evidence="8">
    <name type="scientific">Fervidicoccus fontis</name>
    <dbReference type="NCBI Taxonomy" id="683846"/>
    <lineage>
        <taxon>Archaea</taxon>
        <taxon>Thermoproteota</taxon>
        <taxon>Thermoprotei</taxon>
        <taxon>Fervidicoccales</taxon>
        <taxon>Fervidicoccaceae</taxon>
        <taxon>Fervidicoccus</taxon>
    </lineage>
</organism>
<dbReference type="FunFam" id="3.30.559.10:FF:000007">
    <property type="entry name" value="Dihydrolipoamide acetyltransferase component of pyruvate dehydrogenase complex"/>
    <property type="match status" value="1"/>
</dbReference>
<evidence type="ECO:0000256" key="1">
    <source>
        <dbReference type="ARBA" id="ARBA00001938"/>
    </source>
</evidence>
<evidence type="ECO:0000256" key="3">
    <source>
        <dbReference type="ARBA" id="ARBA00022679"/>
    </source>
</evidence>
<dbReference type="Gene3D" id="2.40.50.100">
    <property type="match status" value="1"/>
</dbReference>
<dbReference type="Gene3D" id="4.10.320.10">
    <property type="entry name" value="E3-binding domain"/>
    <property type="match status" value="1"/>
</dbReference>
<dbReference type="SUPFAM" id="SSF47005">
    <property type="entry name" value="Peripheral subunit-binding domain of 2-oxo acid dehydrogenase complex"/>
    <property type="match status" value="1"/>
</dbReference>
<dbReference type="PROSITE" id="PS51826">
    <property type="entry name" value="PSBD"/>
    <property type="match status" value="1"/>
</dbReference>
<dbReference type="GO" id="GO:0016407">
    <property type="term" value="F:acetyltransferase activity"/>
    <property type="evidence" value="ECO:0007669"/>
    <property type="project" value="TreeGrafter"/>
</dbReference>
<evidence type="ECO:0000256" key="4">
    <source>
        <dbReference type="ARBA" id="ARBA00022823"/>
    </source>
</evidence>
<dbReference type="InterPro" id="IPR036625">
    <property type="entry name" value="E3-bd_dom_sf"/>
</dbReference>
<name>A0A7J3SKX1_9CREN</name>
<keyword evidence="4" id="KW-0450">Lipoyl</keyword>
<dbReference type="Pfam" id="PF02817">
    <property type="entry name" value="E3_binding"/>
    <property type="match status" value="1"/>
</dbReference>
<comment type="caution">
    <text evidence="8">The sequence shown here is derived from an EMBL/GenBank/DDBJ whole genome shotgun (WGS) entry which is preliminary data.</text>
</comment>
<feature type="domain" description="Peripheral subunit-binding (PSBD)" evidence="7">
    <location>
        <begin position="106"/>
        <end position="143"/>
    </location>
</feature>
<dbReference type="SUPFAM" id="SSF52777">
    <property type="entry name" value="CoA-dependent acyltransferases"/>
    <property type="match status" value="1"/>
</dbReference>
<dbReference type="InterPro" id="IPR001078">
    <property type="entry name" value="2-oxoacid_DH_actylTfrase"/>
</dbReference>
<dbReference type="PROSITE" id="PS50968">
    <property type="entry name" value="BIOTINYL_LIPOYL"/>
    <property type="match status" value="1"/>
</dbReference>
<dbReference type="InterPro" id="IPR023213">
    <property type="entry name" value="CAT-like_dom_sf"/>
</dbReference>
<accession>A0A7J3SKX1</accession>
<dbReference type="Pfam" id="PF00198">
    <property type="entry name" value="2-oxoacid_dh"/>
    <property type="match status" value="1"/>
</dbReference>
<proteinExistence type="inferred from homology"/>
<dbReference type="InterPro" id="IPR003016">
    <property type="entry name" value="2-oxoA_DH_lipoyl-BS"/>
</dbReference>
<evidence type="ECO:0000313" key="8">
    <source>
        <dbReference type="EMBL" id="HGZ60224.1"/>
    </source>
</evidence>
<keyword evidence="3" id="KW-0808">Transferase</keyword>
<dbReference type="SUPFAM" id="SSF51230">
    <property type="entry name" value="Single hybrid motif"/>
    <property type="match status" value="1"/>
</dbReference>
<dbReference type="Gene3D" id="3.30.559.10">
    <property type="entry name" value="Chloramphenicol acetyltransferase-like domain"/>
    <property type="match status" value="1"/>
</dbReference>